<feature type="compositionally biased region" description="Polar residues" evidence="1">
    <location>
        <begin position="281"/>
        <end position="290"/>
    </location>
</feature>
<evidence type="ECO:0000256" key="1">
    <source>
        <dbReference type="SAM" id="MobiDB-lite"/>
    </source>
</evidence>
<dbReference type="RefSeq" id="WP_259096392.1">
    <property type="nucleotide sequence ID" value="NZ_CP130454.1"/>
</dbReference>
<evidence type="ECO:0000313" key="3">
    <source>
        <dbReference type="EMBL" id="MCS3919689.1"/>
    </source>
</evidence>
<protein>
    <submittedName>
        <fullName evidence="3">Uncharacterized protein</fullName>
    </submittedName>
</protein>
<sequence length="1847" mass="208202">MRAWLLMGVMLMSSVVAAFDPPVAKVGDFTLRIDAPQLVTQLETPIPVRIHLSNAGSQTLRGKVRLQVIDRWRITSPNPQSFKLTPKSEQVLEFTVVAGKGTHNAHYPIHAFAEWDGGRGAWDEGRAHAVLVVEVRVPRKPKTPKEKVVRLPERGSVPLWQQGNHQVSFQVFGQPMQTMPMGWWGTDEATGAHATLQRVDRSGTKDAIAIHPPWRKGAGTIFVDWQVALPKTKPIWLDFAFAIRDHDPQREPPSDGVTVRVWVKRQTDERRSEVKKRKSSAIVTNPSRSGQIGKAVMSQETKQFSVSRPVSRPNLLRHDQVKGIVVTDPPTQCSLKNFFCVPINAAGVDAEFSPEVQKSGENGCRDRASLTDGFHQATQNFVFKPIGHMGNNFATVNVQQHPHCAIGDSLWLIQKHRCQKDRSVQDDFDLLVSHPLANSLCFSMFRKNPRPLKATRVCHHCLNSSSLIVPLRNASNIWATSFLASSSFASNALSLGCGFPLDFAIAFHPQQPLWREGKAAVVTDPTDSWFSQLPASSQKLVKASVCRPENSVQFACQNEVDGVIVTAPLCCCHCPDFLWRPVSVMPMHESVSEGKQIHEPSIGFLRTNGSGFISVGTPSGHGFPQRSPQLICPSVWDVGLHQPCSDVSKQLQGAQPLLRRFTSQRHSEHADRCIHHIHDSSPHPRAFALCCERASNAASMNSRLATPQRCIRFNHHSHAASGPFVSFNSRSFLATYSRSLRNLATFASNEERFEELFAFAMSSHLAPQLCHLVAFDGGGAPTQNGDDGWQLLYERHSDSKVWVPARVDLSDFAGQRVILRIEVHPGPRNDTTCDTAFIGEPYLVAGRTPPDRIGEPKPDERLVLTVMTRWKMVEAAENWGLLPRSVQTVKDLAALKLLAPMASSPDELKRVNELARKLLAQIKLPKGKQQQFFAPPKGSQPAVWVIAHDGELTAFALLPPKEGGWWDAKGAIVFADRELSFDGFDLRVLGDNLSDWRSPSVLLSRSEKVEGNRLIANHRMERNGIPYTLTMLAWSEGGTLKVRWQLSTTAPQDKHQPLRITDCAVRSWSEIAERIYIGHGNVIVRPQSFRLHADGHRLSTRHAGMDFANGVSVVVGVDNPPDFFECQPTMRHYSIHAHMDMTFTIAASAKNVWVAAKRYREVDPYKPAPTLAKLAGRFVFDLWGGWRYARVAEQLEKAFRYGCTDALVIYHNWQRWGYDYRLPDIFPPNPQFGTLEDFVKMVEICNRYGVLFATHDNYIDFYPDAEGFSYRHICFTPDGSPVRAWFNEWRQAQSYRWRPDAFFPFMERNLKLIAKHIRPTAYFVDVFSSIGMFDWWTEDGEFHSILETQRRWGESFNFIRKILGNAPQTSESGCDWLIGWLDGATTNHLRVDPNAPPGQWAVWRIRCEDAERIPWFDFAHHHKFALHGAGYSNRYQGGLPYEVAGIYSDDYICTEVLTGHPAMVSEPFGPQVVRKYWLLAELGRALALAEMSSVEFADGDIHRQIVRWQLAPRPPSRVPAEATVWVNRSGSDWKVNNRTLPPFGFYALVHIRSSSRQSPIANRSLEVAIEKLPTVDGDKVIAEWALSEQFAYCNARTQVLFGWMPIQLIGAQVRWLGNRRFELELRWRADRPTSEPHHVFVHFVNPKSKRGEQIAFQGDHAPDVQTTQWHGEILTRTVVTVPQDWGADRYGVRVGLWNPKTGYRLRLMGDSDDTLRLVAGDLILEGRGDQITNARLEPNPNLTKLPEWLNRWNTQGKLVDFGFAVTDGAFRFDRKTLTLIPLPDHQPFTVTLRLDKLLGKNVRIAAVEAIDEGGKVISKVQFTQILNEVTFKTQAGVFGYRLVAEVR</sequence>
<keyword evidence="2" id="KW-0732">Signal</keyword>
<keyword evidence="4" id="KW-1185">Reference proteome</keyword>
<name>A0ABT2EPS3_9BACT</name>
<dbReference type="Gene3D" id="3.20.20.80">
    <property type="entry name" value="Glycosidases"/>
    <property type="match status" value="1"/>
</dbReference>
<dbReference type="EMBL" id="JANUCP010000003">
    <property type="protein sequence ID" value="MCS3919689.1"/>
    <property type="molecule type" value="Genomic_DNA"/>
</dbReference>
<dbReference type="InterPro" id="IPR017853">
    <property type="entry name" value="GH"/>
</dbReference>
<reference evidence="3 4" key="1">
    <citation type="submission" date="2022-08" db="EMBL/GenBank/DDBJ databases">
        <title>Bacterial and archaeal communities from various locations to study Microbial Dark Matter (Phase II).</title>
        <authorList>
            <person name="Stepanauskas R."/>
        </authorList>
    </citation>
    <scope>NUCLEOTIDE SEQUENCE [LARGE SCALE GENOMIC DNA]</scope>
    <source>
        <strain evidence="3 4">PD1</strain>
    </source>
</reference>
<gene>
    <name evidence="3" type="ORF">M2350_002102</name>
</gene>
<proteinExistence type="predicted"/>
<dbReference type="SUPFAM" id="SSF51445">
    <property type="entry name" value="(Trans)glycosidases"/>
    <property type="match status" value="1"/>
</dbReference>
<feature type="signal peptide" evidence="2">
    <location>
        <begin position="1"/>
        <end position="18"/>
    </location>
</feature>
<accession>A0ABT2EPS3</accession>
<feature type="chain" id="PRO_5047450911" evidence="2">
    <location>
        <begin position="19"/>
        <end position="1847"/>
    </location>
</feature>
<comment type="caution">
    <text evidence="3">The sequence shown here is derived from an EMBL/GenBank/DDBJ whole genome shotgun (WGS) entry which is preliminary data.</text>
</comment>
<evidence type="ECO:0000313" key="4">
    <source>
        <dbReference type="Proteomes" id="UP001204798"/>
    </source>
</evidence>
<organism evidence="3 4">
    <name type="scientific">Candidatus Fervidibacter sacchari</name>
    <dbReference type="NCBI Taxonomy" id="1448929"/>
    <lineage>
        <taxon>Bacteria</taxon>
        <taxon>Candidatus Fervidibacterota</taxon>
        <taxon>Candidatus Fervidibacter</taxon>
    </lineage>
</organism>
<feature type="region of interest" description="Disordered" evidence="1">
    <location>
        <begin position="277"/>
        <end position="304"/>
    </location>
</feature>
<dbReference type="Proteomes" id="UP001204798">
    <property type="component" value="Unassembled WGS sequence"/>
</dbReference>
<evidence type="ECO:0000256" key="2">
    <source>
        <dbReference type="SAM" id="SignalP"/>
    </source>
</evidence>